<feature type="compositionally biased region" description="Basic residues" evidence="1">
    <location>
        <begin position="1"/>
        <end position="16"/>
    </location>
</feature>
<evidence type="ECO:0000313" key="2">
    <source>
        <dbReference type="EMBL" id="GIY08814.1"/>
    </source>
</evidence>
<comment type="caution">
    <text evidence="2">The sequence shown here is derived from an EMBL/GenBank/DDBJ whole genome shotgun (WGS) entry which is preliminary data.</text>
</comment>
<gene>
    <name evidence="2" type="ORF">CEXT_489421</name>
</gene>
<evidence type="ECO:0000313" key="3">
    <source>
        <dbReference type="Proteomes" id="UP001054945"/>
    </source>
</evidence>
<name>A0AAV4QKL5_CAEEX</name>
<dbReference type="EMBL" id="BPLR01006295">
    <property type="protein sequence ID" value="GIY08814.1"/>
    <property type="molecule type" value="Genomic_DNA"/>
</dbReference>
<dbReference type="Proteomes" id="UP001054945">
    <property type="component" value="Unassembled WGS sequence"/>
</dbReference>
<protein>
    <submittedName>
        <fullName evidence="2">Uncharacterized protein</fullName>
    </submittedName>
</protein>
<feature type="region of interest" description="Disordered" evidence="1">
    <location>
        <begin position="1"/>
        <end position="27"/>
    </location>
</feature>
<evidence type="ECO:0000256" key="1">
    <source>
        <dbReference type="SAM" id="MobiDB-lite"/>
    </source>
</evidence>
<keyword evidence="3" id="KW-1185">Reference proteome</keyword>
<organism evidence="2 3">
    <name type="scientific">Caerostris extrusa</name>
    <name type="common">Bark spider</name>
    <name type="synonym">Caerostris bankana</name>
    <dbReference type="NCBI Taxonomy" id="172846"/>
    <lineage>
        <taxon>Eukaryota</taxon>
        <taxon>Metazoa</taxon>
        <taxon>Ecdysozoa</taxon>
        <taxon>Arthropoda</taxon>
        <taxon>Chelicerata</taxon>
        <taxon>Arachnida</taxon>
        <taxon>Araneae</taxon>
        <taxon>Araneomorphae</taxon>
        <taxon>Entelegynae</taxon>
        <taxon>Araneoidea</taxon>
        <taxon>Araneidae</taxon>
        <taxon>Caerostris</taxon>
    </lineage>
</organism>
<proteinExistence type="predicted"/>
<reference evidence="2 3" key="1">
    <citation type="submission" date="2021-06" db="EMBL/GenBank/DDBJ databases">
        <title>Caerostris extrusa draft genome.</title>
        <authorList>
            <person name="Kono N."/>
            <person name="Arakawa K."/>
        </authorList>
    </citation>
    <scope>NUCLEOTIDE SEQUENCE [LARGE SCALE GENOMIC DNA]</scope>
</reference>
<dbReference type="AlphaFoldDB" id="A0AAV4QKL5"/>
<accession>A0AAV4QKL5</accession>
<sequence>MWKQVARRRDHIHQFQKKTSEAESSLTDQNHVSISSDIWIKNLLLTIVFRTDPYMPHIGGRFQPKP</sequence>